<accession>A0A8T1VCK8</accession>
<reference evidence="2" key="1">
    <citation type="submission" date="2021-02" db="EMBL/GenBank/DDBJ databases">
        <authorList>
            <person name="Palmer J.M."/>
        </authorList>
    </citation>
    <scope>NUCLEOTIDE SEQUENCE</scope>
    <source>
        <strain evidence="2">SCRP734</strain>
    </source>
</reference>
<dbReference type="EMBL" id="JAGDFM010000380">
    <property type="protein sequence ID" value="KAG7378992.1"/>
    <property type="molecule type" value="Genomic_DNA"/>
</dbReference>
<feature type="region of interest" description="Disordered" evidence="1">
    <location>
        <begin position="1"/>
        <end position="27"/>
    </location>
</feature>
<evidence type="ECO:0000313" key="3">
    <source>
        <dbReference type="Proteomes" id="UP000694044"/>
    </source>
</evidence>
<dbReference type="Proteomes" id="UP000694044">
    <property type="component" value="Unassembled WGS sequence"/>
</dbReference>
<evidence type="ECO:0000256" key="1">
    <source>
        <dbReference type="SAM" id="MobiDB-lite"/>
    </source>
</evidence>
<protein>
    <submittedName>
        <fullName evidence="2">Uncharacterized protein</fullName>
    </submittedName>
</protein>
<proteinExistence type="predicted"/>
<evidence type="ECO:0000313" key="2">
    <source>
        <dbReference type="EMBL" id="KAG7378992.1"/>
    </source>
</evidence>
<organism evidence="2 3">
    <name type="scientific">Phytophthora pseudosyringae</name>
    <dbReference type="NCBI Taxonomy" id="221518"/>
    <lineage>
        <taxon>Eukaryota</taxon>
        <taxon>Sar</taxon>
        <taxon>Stramenopiles</taxon>
        <taxon>Oomycota</taxon>
        <taxon>Peronosporomycetes</taxon>
        <taxon>Peronosporales</taxon>
        <taxon>Peronosporaceae</taxon>
        <taxon>Phytophthora</taxon>
    </lineage>
</organism>
<sequence>MATPGIDEGSRHHLLNQPSAAHDGGGAIQPLSMNDILDVTSVIVKRQFPVDMFSKVLEFVRIPGRVLSWTQQHDRGSADCRVAGGFARSGCEQCLLLVVELCAQG</sequence>
<keyword evidence="3" id="KW-1185">Reference proteome</keyword>
<dbReference type="AlphaFoldDB" id="A0A8T1VCK8"/>
<name>A0A8T1VCK8_9STRA</name>
<comment type="caution">
    <text evidence="2">The sequence shown here is derived from an EMBL/GenBank/DDBJ whole genome shotgun (WGS) entry which is preliminary data.</text>
</comment>
<gene>
    <name evidence="2" type="ORF">PHYPSEUDO_009238</name>
</gene>